<reference evidence="1 2" key="1">
    <citation type="submission" date="2012-12" db="EMBL/GenBank/DDBJ databases">
        <title>Novel taxa of Listeriaceae from agricultural environments in the United States.</title>
        <authorList>
            <person name="den Bakker H.C."/>
            <person name="Allred A."/>
            <person name="Warchocki S."/>
            <person name="Wright E.M."/>
            <person name="Burrell A."/>
            <person name="Nightingale K.K."/>
            <person name="Kephart D."/>
            <person name="Wiedmann M."/>
        </authorList>
    </citation>
    <scope>NUCLEOTIDE SEQUENCE [LARGE SCALE GENOMIC DNA]</scope>
    <source>
        <strain evidence="1 2">FSL S10-1203</strain>
    </source>
</reference>
<accession>W7CV15</accession>
<evidence type="ECO:0000313" key="1">
    <source>
        <dbReference type="EMBL" id="EUJ43494.1"/>
    </source>
</evidence>
<dbReference type="EMBL" id="AODM01000096">
    <property type="protein sequence ID" value="EUJ43494.1"/>
    <property type="molecule type" value="Genomic_DNA"/>
</dbReference>
<evidence type="ECO:0000313" key="2">
    <source>
        <dbReference type="Proteomes" id="UP000019241"/>
    </source>
</evidence>
<dbReference type="InterPro" id="IPR029063">
    <property type="entry name" value="SAM-dependent_MTases_sf"/>
</dbReference>
<dbReference type="AlphaFoldDB" id="W7CV15"/>
<sequence length="153" mass="17794">MKILDACCGSKMFWFDKQNPDVTFMDIRELETNLCDGRKLEIKPDVVGDFRDMPFGNETFDLVVFDPPHLIRAGDNSWLAKKYGKLGALWEQDISQGFNECMRVLKPNGTLIFKWNEEQIKLSEILKVLNCEPLFGNKRAKTHFLVFKKEETK</sequence>
<comment type="caution">
    <text evidence="1">The sequence shown here is derived from an EMBL/GenBank/DDBJ whole genome shotgun (WGS) entry which is preliminary data.</text>
</comment>
<dbReference type="Proteomes" id="UP000019241">
    <property type="component" value="Unassembled WGS sequence"/>
</dbReference>
<gene>
    <name evidence="1" type="ORF">MCOL2_20528</name>
</gene>
<dbReference type="SUPFAM" id="SSF53335">
    <property type="entry name" value="S-adenosyl-L-methionine-dependent methyltransferases"/>
    <property type="match status" value="1"/>
</dbReference>
<dbReference type="PATRIC" id="fig|1265822.4.peg.4201"/>
<name>W7CV15_9LIST</name>
<organism evidence="1 2">
    <name type="scientific">Listeria fleischmannii FSL S10-1203</name>
    <dbReference type="NCBI Taxonomy" id="1265822"/>
    <lineage>
        <taxon>Bacteria</taxon>
        <taxon>Bacillati</taxon>
        <taxon>Bacillota</taxon>
        <taxon>Bacilli</taxon>
        <taxon>Bacillales</taxon>
        <taxon>Listeriaceae</taxon>
        <taxon>Listeria</taxon>
    </lineage>
</organism>
<protein>
    <submittedName>
        <fullName evidence="1">Gp44 protein</fullName>
    </submittedName>
</protein>
<dbReference type="Gene3D" id="3.40.50.150">
    <property type="entry name" value="Vaccinia Virus protein VP39"/>
    <property type="match status" value="1"/>
</dbReference>
<dbReference type="CDD" id="cd02440">
    <property type="entry name" value="AdoMet_MTases"/>
    <property type="match status" value="1"/>
</dbReference>
<proteinExistence type="predicted"/>
<dbReference type="RefSeq" id="WP_036065586.1">
    <property type="nucleotide sequence ID" value="NZ_AODM01000096.1"/>
</dbReference>